<evidence type="ECO:0000313" key="5">
    <source>
        <dbReference type="EMBL" id="RCX21985.1"/>
    </source>
</evidence>
<comment type="caution">
    <text evidence="5">The sequence shown here is derived from an EMBL/GenBank/DDBJ whole genome shotgun (WGS) entry which is preliminary data.</text>
</comment>
<dbReference type="InterPro" id="IPR009057">
    <property type="entry name" value="Homeodomain-like_sf"/>
</dbReference>
<reference evidence="5 6" key="1">
    <citation type="submission" date="2018-07" db="EMBL/GenBank/DDBJ databases">
        <title>Genomic Encyclopedia of Type Strains, Phase IV (KMG-IV): sequencing the most valuable type-strain genomes for metagenomic binning, comparative biology and taxonomic classification.</title>
        <authorList>
            <person name="Goeker M."/>
        </authorList>
    </citation>
    <scope>NUCLEOTIDE SEQUENCE [LARGE SCALE GENOMIC DNA]</scope>
    <source>
        <strain evidence="5 6">DSM 26407</strain>
    </source>
</reference>
<dbReference type="SUPFAM" id="SSF55136">
    <property type="entry name" value="Probable bacterial effector-binding domain"/>
    <property type="match status" value="1"/>
</dbReference>
<dbReference type="PANTHER" id="PTHR40055:SF1">
    <property type="entry name" value="TRANSCRIPTIONAL REGULATOR YGIV-RELATED"/>
    <property type="match status" value="1"/>
</dbReference>
<dbReference type="Pfam" id="PF12833">
    <property type="entry name" value="HTH_18"/>
    <property type="match status" value="1"/>
</dbReference>
<protein>
    <submittedName>
        <fullName evidence="5">AraC family transcriptional regulator</fullName>
    </submittedName>
</protein>
<name>A0A369BLK3_9GAMM</name>
<dbReference type="PRINTS" id="PR00032">
    <property type="entry name" value="HTHARAC"/>
</dbReference>
<accession>A0A369BLK3</accession>
<dbReference type="InterPro" id="IPR010499">
    <property type="entry name" value="AraC_E-bd"/>
</dbReference>
<gene>
    <name evidence="5" type="ORF">DFQ59_1192</name>
</gene>
<dbReference type="GO" id="GO:0003700">
    <property type="term" value="F:DNA-binding transcription factor activity"/>
    <property type="evidence" value="ECO:0007669"/>
    <property type="project" value="InterPro"/>
</dbReference>
<evidence type="ECO:0000256" key="2">
    <source>
        <dbReference type="ARBA" id="ARBA00023125"/>
    </source>
</evidence>
<evidence type="ECO:0000313" key="6">
    <source>
        <dbReference type="Proteomes" id="UP000252707"/>
    </source>
</evidence>
<keyword evidence="1" id="KW-0805">Transcription regulation</keyword>
<dbReference type="OrthoDB" id="282744at2"/>
<dbReference type="RefSeq" id="WP_114281333.1">
    <property type="nucleotide sequence ID" value="NZ_QPJY01000019.1"/>
</dbReference>
<keyword evidence="6" id="KW-1185">Reference proteome</keyword>
<dbReference type="InterPro" id="IPR018060">
    <property type="entry name" value="HTH_AraC"/>
</dbReference>
<keyword evidence="3" id="KW-0804">Transcription</keyword>
<organism evidence="5 6">
    <name type="scientific">Thioalbus denitrificans</name>
    <dbReference type="NCBI Taxonomy" id="547122"/>
    <lineage>
        <taxon>Bacteria</taxon>
        <taxon>Pseudomonadati</taxon>
        <taxon>Pseudomonadota</taxon>
        <taxon>Gammaproteobacteria</taxon>
        <taxon>Chromatiales</taxon>
        <taxon>Ectothiorhodospiraceae</taxon>
        <taxon>Thioalbus</taxon>
    </lineage>
</organism>
<dbReference type="Pfam" id="PF06445">
    <property type="entry name" value="GyrI-like"/>
    <property type="match status" value="1"/>
</dbReference>
<dbReference type="SMART" id="SM00342">
    <property type="entry name" value="HTH_ARAC"/>
    <property type="match status" value="1"/>
</dbReference>
<evidence type="ECO:0000256" key="3">
    <source>
        <dbReference type="ARBA" id="ARBA00023163"/>
    </source>
</evidence>
<evidence type="ECO:0000259" key="4">
    <source>
        <dbReference type="PROSITE" id="PS01124"/>
    </source>
</evidence>
<sequence length="288" mass="33678">MTEEKARAYAARFERLIDYIDRHLDQVLSVDELSRQVNFSRFHFQRQFTSHFGLSVTRYVQLLRLRRASYQLAFDRRRRVIDIALDAGFENPESFSRAFKKSFGQTPSQFRAQPAWQPWAERMRLPERKRSIPMEVRVVDFAETMIAVLEHQGPPELIFETVQRFIDWRKSSGLSPMATSRTFGLAYSDPATTAPEQFRFDVCGEIDAPVPENPQGVGTRRIPAGRCAVVRHHGSTDRISDSAYYLYREWLPQSGEELRDFPLFFHYVKRIPDTPEHEQVTDVYLPLK</sequence>
<evidence type="ECO:0000256" key="1">
    <source>
        <dbReference type="ARBA" id="ARBA00023015"/>
    </source>
</evidence>
<dbReference type="InterPro" id="IPR018062">
    <property type="entry name" value="HTH_AraC-typ_CS"/>
</dbReference>
<dbReference type="AlphaFoldDB" id="A0A369BLK3"/>
<dbReference type="InterPro" id="IPR020449">
    <property type="entry name" value="Tscrpt_reg_AraC-type_HTH"/>
</dbReference>
<keyword evidence="2" id="KW-0238">DNA-binding</keyword>
<dbReference type="SUPFAM" id="SSF46689">
    <property type="entry name" value="Homeodomain-like"/>
    <property type="match status" value="2"/>
</dbReference>
<dbReference type="Gene3D" id="1.10.10.60">
    <property type="entry name" value="Homeodomain-like"/>
    <property type="match status" value="2"/>
</dbReference>
<dbReference type="PROSITE" id="PS01124">
    <property type="entry name" value="HTH_ARAC_FAMILY_2"/>
    <property type="match status" value="1"/>
</dbReference>
<dbReference type="InterPro" id="IPR050908">
    <property type="entry name" value="SmbC-like"/>
</dbReference>
<dbReference type="PANTHER" id="PTHR40055">
    <property type="entry name" value="TRANSCRIPTIONAL REGULATOR YGIV-RELATED"/>
    <property type="match status" value="1"/>
</dbReference>
<dbReference type="EMBL" id="QPJY01000019">
    <property type="protein sequence ID" value="RCX21985.1"/>
    <property type="molecule type" value="Genomic_DNA"/>
</dbReference>
<dbReference type="InterPro" id="IPR011256">
    <property type="entry name" value="Reg_factor_effector_dom_sf"/>
</dbReference>
<dbReference type="Proteomes" id="UP000252707">
    <property type="component" value="Unassembled WGS sequence"/>
</dbReference>
<dbReference type="SMART" id="SM00871">
    <property type="entry name" value="AraC_E_bind"/>
    <property type="match status" value="1"/>
</dbReference>
<dbReference type="InterPro" id="IPR029442">
    <property type="entry name" value="GyrI-like"/>
</dbReference>
<proteinExistence type="predicted"/>
<feature type="domain" description="HTH araC/xylS-type" evidence="4">
    <location>
        <begin position="14"/>
        <end position="113"/>
    </location>
</feature>
<dbReference type="PROSITE" id="PS00041">
    <property type="entry name" value="HTH_ARAC_FAMILY_1"/>
    <property type="match status" value="1"/>
</dbReference>
<dbReference type="GO" id="GO:0043565">
    <property type="term" value="F:sequence-specific DNA binding"/>
    <property type="evidence" value="ECO:0007669"/>
    <property type="project" value="InterPro"/>
</dbReference>
<dbReference type="Gene3D" id="3.20.80.10">
    <property type="entry name" value="Regulatory factor, effector binding domain"/>
    <property type="match status" value="1"/>
</dbReference>